<comment type="caution">
    <text evidence="1">The sequence shown here is derived from an EMBL/GenBank/DDBJ whole genome shotgun (WGS) entry which is preliminary data.</text>
</comment>
<dbReference type="Pfam" id="PF03860">
    <property type="entry name" value="Csp"/>
    <property type="match status" value="1"/>
</dbReference>
<sequence>MNSKSELIQILNECAAACNHCADACLEEKDLEKMITCIRTDRVCAELCSSTAKMLSVQFGPFDDLLKFCERVCGICADECEKHDHDHCQECAKACRKCQEACLAVLAS</sequence>
<dbReference type="EMBL" id="JBHSJJ010000008">
    <property type="protein sequence ID" value="MFC4873020.1"/>
    <property type="molecule type" value="Genomic_DNA"/>
</dbReference>
<proteinExistence type="predicted"/>
<name>A0ABV9T486_9BACT</name>
<accession>A0ABV9T486</accession>
<dbReference type="InterPro" id="IPR005560">
    <property type="entry name" value="Csp_YhjQ"/>
</dbReference>
<dbReference type="RefSeq" id="WP_377065600.1">
    <property type="nucleotide sequence ID" value="NZ_JBHSJJ010000008.1"/>
</dbReference>
<dbReference type="PANTHER" id="PTHR37310">
    <property type="entry name" value="CYTOPLASMIC PROTEIN-RELATED"/>
    <property type="match status" value="1"/>
</dbReference>
<reference evidence="2" key="1">
    <citation type="journal article" date="2019" name="Int. J. Syst. Evol. Microbiol.">
        <title>The Global Catalogue of Microorganisms (GCM) 10K type strain sequencing project: providing services to taxonomists for standard genome sequencing and annotation.</title>
        <authorList>
            <consortium name="The Broad Institute Genomics Platform"/>
            <consortium name="The Broad Institute Genome Sequencing Center for Infectious Disease"/>
            <person name="Wu L."/>
            <person name="Ma J."/>
        </authorList>
    </citation>
    <scope>NUCLEOTIDE SEQUENCE [LARGE SCALE GENOMIC DNA]</scope>
    <source>
        <strain evidence="2">CGMCC 4.7466</strain>
    </source>
</reference>
<keyword evidence="2" id="KW-1185">Reference proteome</keyword>
<dbReference type="InterPro" id="IPR044543">
    <property type="entry name" value="YHJQ-like"/>
</dbReference>
<dbReference type="Gene3D" id="1.20.1270.360">
    <property type="match status" value="1"/>
</dbReference>
<dbReference type="CDD" id="cd08026">
    <property type="entry name" value="DUF326"/>
    <property type="match status" value="1"/>
</dbReference>
<gene>
    <name evidence="1" type="ORF">ACFPFU_15080</name>
</gene>
<dbReference type="Proteomes" id="UP001595818">
    <property type="component" value="Unassembled WGS sequence"/>
</dbReference>
<evidence type="ECO:0000313" key="1">
    <source>
        <dbReference type="EMBL" id="MFC4873020.1"/>
    </source>
</evidence>
<protein>
    <submittedName>
        <fullName evidence="1">Four-helix bundle copper-binding protein</fullName>
    </submittedName>
</protein>
<organism evidence="1 2">
    <name type="scientific">Negadavirga shengliensis</name>
    <dbReference type="NCBI Taxonomy" id="1389218"/>
    <lineage>
        <taxon>Bacteria</taxon>
        <taxon>Pseudomonadati</taxon>
        <taxon>Bacteroidota</taxon>
        <taxon>Cytophagia</taxon>
        <taxon>Cytophagales</taxon>
        <taxon>Cyclobacteriaceae</taxon>
        <taxon>Negadavirga</taxon>
    </lineage>
</organism>
<dbReference type="PANTHER" id="PTHR37310:SF1">
    <property type="entry name" value="CYTOPLASMIC PROTEIN"/>
    <property type="match status" value="1"/>
</dbReference>
<evidence type="ECO:0000313" key="2">
    <source>
        <dbReference type="Proteomes" id="UP001595818"/>
    </source>
</evidence>